<dbReference type="Proteomes" id="UP000769766">
    <property type="component" value="Unassembled WGS sequence"/>
</dbReference>
<dbReference type="InterPro" id="IPR011990">
    <property type="entry name" value="TPR-like_helical_dom_sf"/>
</dbReference>
<keyword evidence="5" id="KW-0732">Signal</keyword>
<comment type="caution">
    <text evidence="7">The sequence shown here is derived from an EMBL/GenBank/DDBJ whole genome shotgun (WGS) entry which is preliminary data.</text>
</comment>
<feature type="chain" id="PRO_5037648493" evidence="5">
    <location>
        <begin position="33"/>
        <end position="1149"/>
    </location>
</feature>
<protein>
    <submittedName>
        <fullName evidence="7">TonB-dependent receptor</fullName>
    </submittedName>
</protein>
<reference evidence="7" key="1">
    <citation type="submission" date="2020-07" db="EMBL/GenBank/DDBJ databases">
        <title>Huge and variable diversity of episymbiotic CPR bacteria and DPANN archaea in groundwater ecosystems.</title>
        <authorList>
            <person name="He C.Y."/>
            <person name="Keren R."/>
            <person name="Whittaker M."/>
            <person name="Farag I.F."/>
            <person name="Doudna J."/>
            <person name="Cate J.H.D."/>
            <person name="Banfield J.F."/>
        </authorList>
    </citation>
    <scope>NUCLEOTIDE SEQUENCE</scope>
    <source>
        <strain evidence="7">NC_groundwater_672_Ag_B-0.1um_62_36</strain>
    </source>
</reference>
<accession>A0A932CRM9</accession>
<dbReference type="Pfam" id="PF04773">
    <property type="entry name" value="FecR"/>
    <property type="match status" value="1"/>
</dbReference>
<dbReference type="Gene3D" id="2.40.170.20">
    <property type="entry name" value="TonB-dependent receptor, beta-barrel domain"/>
    <property type="match status" value="1"/>
</dbReference>
<dbReference type="Pfam" id="PF13432">
    <property type="entry name" value="TPR_16"/>
    <property type="match status" value="3"/>
</dbReference>
<dbReference type="PANTHER" id="PTHR12558">
    <property type="entry name" value="CELL DIVISION CYCLE 16,23,27"/>
    <property type="match status" value="1"/>
</dbReference>
<evidence type="ECO:0000256" key="5">
    <source>
        <dbReference type="SAM" id="SignalP"/>
    </source>
</evidence>
<sequence length="1149" mass="128774">MIQQQAKRALHPCLLLLALCLGLGIGSSPAGAGAAESCKEWVAKVVSLQGRVQARRAGEARWLPVRLNDTYCPGDMIHVEERGRAAVLLRNQVVFRLDQRTTVTFSGLEREKTSLLELLMGSAHFFSRVPQGLRVITPFVNAAVEGTEFFLRVEPDQAFLSIFEGQVAAINEAGSLTLVGGQAALARKGEAPVLLLEVRPRDAVRWALYYPPILDYRPEEFPDLPGADWPARVRSSLDLYWRGDLAGAFASLEGAPEDLRDPRFFTYRAALLLTVGRVEEARGEIERALALDPSSGHAFALQSVIAVVQNDKDQALELARRSVALAPQSSAARVALSYAQQAHFDLPQALASLQEAVALDPANALARARLSELWLSLGDLDRALAVAREAVTLNPYLARTQTVLGFAFLSQVETREAKSAFEKAIGLDPADPLPRLGLGLAKIRTGEVKAGRGEIEIAVILDPNNALIRSYLGKAYFEEKRDQLGRDELAMAKALDPLDPTPWYYDAIRKQTVNRPVEALQDLQRSIELNDNRAPYRSRLLLDDDLAARSASLGRIYRDLGFQQLALVEGWKSLNTDPSNHSAHRFLADSYAGLPRHEIARVSELLQAQLLQPINITPIQPQLAESNLSILEGAGPTDPSFNEFNPLFHRDRFALQPSSVVSENNTVGDELVQSGVFGRWSYSLGQFHYETDGFRKNNDLEQDIYNAFAQVSLSPKTSLQAEFRRRDTQSGDLALKFDRDNFERKVRREDRVDSVRLGFRHVLTPYSDIIASTIYLNKDLDIKGAFGGILNASDDINSYMAEAQYLFRSGRFHATGGMGRARRRQDLMTGFTFSPKKTKTEEDDRHTNFYLYSQANYPKPLTWTLGGSVDLFESDFVDRNQFNPKLGLTWSPFPSTMVRAAAFRTLKRTLLSNQTIEPTQVAGFNQFFDDGEATESWRYGIAIDQRLFTAVYGGVEFSRREMKVPFSALSPPPAPPIATVRRTDWEESLTRAYFYWTPFARPAAREEENVPALPYWIYGQMVVSAEYQYERLKREARFGSPGDMSGLYTHRLLTAISFFGSSGLSGRVEATHIDQKGKFGDPMSGFLPKNSHFWVVNAYMGFRLPRRWGIITIEARNLLDKEFNLQEMESAMPRIYPERMIFVKFTLSF</sequence>
<keyword evidence="2" id="KW-0472">Membrane</keyword>
<dbReference type="InterPro" id="IPR036942">
    <property type="entry name" value="Beta-barrel_TonB_sf"/>
</dbReference>
<dbReference type="Gene3D" id="1.25.40.10">
    <property type="entry name" value="Tetratricopeptide repeat domain"/>
    <property type="match status" value="2"/>
</dbReference>
<dbReference type="EMBL" id="JACPRF010000331">
    <property type="protein sequence ID" value="MBI2877357.1"/>
    <property type="molecule type" value="Genomic_DNA"/>
</dbReference>
<dbReference type="PANTHER" id="PTHR12558:SF13">
    <property type="entry name" value="CELL DIVISION CYCLE PROTEIN 27 HOMOLOG"/>
    <property type="match status" value="1"/>
</dbReference>
<dbReference type="SMART" id="SM00028">
    <property type="entry name" value="TPR"/>
    <property type="match status" value="6"/>
</dbReference>
<dbReference type="GO" id="GO:0009279">
    <property type="term" value="C:cell outer membrane"/>
    <property type="evidence" value="ECO:0007669"/>
    <property type="project" value="UniProtKB-SubCell"/>
</dbReference>
<keyword evidence="4" id="KW-0802">TPR repeat</keyword>
<evidence type="ECO:0000256" key="1">
    <source>
        <dbReference type="ARBA" id="ARBA00004442"/>
    </source>
</evidence>
<evidence type="ECO:0000256" key="2">
    <source>
        <dbReference type="ARBA" id="ARBA00023136"/>
    </source>
</evidence>
<evidence type="ECO:0000256" key="3">
    <source>
        <dbReference type="ARBA" id="ARBA00023237"/>
    </source>
</evidence>
<dbReference type="InterPro" id="IPR019734">
    <property type="entry name" value="TPR_rpt"/>
</dbReference>
<name>A0A932CRM9_UNCTE</name>
<feature type="repeat" description="TPR" evidence="4">
    <location>
        <begin position="262"/>
        <end position="295"/>
    </location>
</feature>
<dbReference type="SUPFAM" id="SSF48452">
    <property type="entry name" value="TPR-like"/>
    <property type="match status" value="2"/>
</dbReference>
<gene>
    <name evidence="7" type="ORF">HYY20_10790</name>
</gene>
<evidence type="ECO:0000313" key="8">
    <source>
        <dbReference type="Proteomes" id="UP000769766"/>
    </source>
</evidence>
<evidence type="ECO:0000256" key="4">
    <source>
        <dbReference type="PROSITE-ProRule" id="PRU00339"/>
    </source>
</evidence>
<dbReference type="PROSITE" id="PS50005">
    <property type="entry name" value="TPR"/>
    <property type="match status" value="3"/>
</dbReference>
<dbReference type="Gene3D" id="2.60.120.1440">
    <property type="match status" value="1"/>
</dbReference>
<evidence type="ECO:0000313" key="7">
    <source>
        <dbReference type="EMBL" id="MBI2877357.1"/>
    </source>
</evidence>
<dbReference type="SUPFAM" id="SSF56935">
    <property type="entry name" value="Porins"/>
    <property type="match status" value="1"/>
</dbReference>
<feature type="signal peptide" evidence="5">
    <location>
        <begin position="1"/>
        <end position="32"/>
    </location>
</feature>
<dbReference type="InterPro" id="IPR006860">
    <property type="entry name" value="FecR"/>
</dbReference>
<feature type="repeat" description="TPR" evidence="4">
    <location>
        <begin position="398"/>
        <end position="431"/>
    </location>
</feature>
<organism evidence="7 8">
    <name type="scientific">Tectimicrobiota bacterium</name>
    <dbReference type="NCBI Taxonomy" id="2528274"/>
    <lineage>
        <taxon>Bacteria</taxon>
        <taxon>Pseudomonadati</taxon>
        <taxon>Nitrospinota/Tectimicrobiota group</taxon>
        <taxon>Candidatus Tectimicrobiota</taxon>
    </lineage>
</organism>
<feature type="domain" description="FecR protein" evidence="6">
    <location>
        <begin position="77"/>
        <end position="167"/>
    </location>
</feature>
<evidence type="ECO:0000259" key="6">
    <source>
        <dbReference type="Pfam" id="PF04773"/>
    </source>
</evidence>
<keyword evidence="7" id="KW-0675">Receptor</keyword>
<comment type="subcellular location">
    <subcellularLocation>
        <location evidence="1">Cell outer membrane</location>
    </subcellularLocation>
</comment>
<feature type="repeat" description="TPR" evidence="4">
    <location>
        <begin position="364"/>
        <end position="397"/>
    </location>
</feature>
<proteinExistence type="predicted"/>
<dbReference type="AlphaFoldDB" id="A0A932CRM9"/>
<keyword evidence="3" id="KW-0998">Cell outer membrane</keyword>